<evidence type="ECO:0000256" key="1">
    <source>
        <dbReference type="SAM" id="MobiDB-lite"/>
    </source>
</evidence>
<feature type="transmembrane region" description="Helical" evidence="2">
    <location>
        <begin position="160"/>
        <end position="186"/>
    </location>
</feature>
<dbReference type="PANTHER" id="PTHR32305">
    <property type="match status" value="1"/>
</dbReference>
<evidence type="ECO:0008006" key="5">
    <source>
        <dbReference type="Google" id="ProtNLM"/>
    </source>
</evidence>
<evidence type="ECO:0000313" key="3">
    <source>
        <dbReference type="EMBL" id="QOR72979.1"/>
    </source>
</evidence>
<proteinExistence type="predicted"/>
<dbReference type="Proteomes" id="UP000593605">
    <property type="component" value="Chromosome"/>
</dbReference>
<accession>A0A7M1SZJ5</accession>
<keyword evidence="2" id="KW-1133">Transmembrane helix</keyword>
<dbReference type="KEGG" id="civ:IMZ16_05365"/>
<dbReference type="NCBIfam" id="TIGR03696">
    <property type="entry name" value="Rhs_assc_core"/>
    <property type="match status" value="1"/>
</dbReference>
<feature type="region of interest" description="Disordered" evidence="1">
    <location>
        <begin position="343"/>
        <end position="383"/>
    </location>
</feature>
<protein>
    <recommendedName>
        <fullName evidence="5">RHS repeat-associated core domain-containing protein</fullName>
    </recommendedName>
</protein>
<dbReference type="AlphaFoldDB" id="A0A7M1SZJ5"/>
<dbReference type="InterPro" id="IPR022385">
    <property type="entry name" value="Rhs_assc_core"/>
</dbReference>
<sequence length="501" mass="52848">MSYEVNIVYFKNYTESSGSYKFLHKDYLGSILSISDEAGNKIEQRHYDAWGNLTHLQINGGAIVTDENQIRDFLSNGGLLVDRGYTSHEHFAEVGLIHMNGRLYDPLLRRFLNADENIQDMFNTQNYNKYGYVLNNPLMFSDPSGEFFIFGFLAGMASKFLAGLITAAIIGAGAGLVTYTLSVALTGQKWQLGGALKSMFFGAVGGAASFGIGSIFTNAAGTATQIADALGKFGTAVVQGGCHAISQGVLGLMQGQNFLSSAVAGFAGSLGASGWSSIMGTSGGAMIAFGALGGGIGAELSGGNFWQGALIGGVVAGLNHAMHKMSGFDNGEDPRKPLRSKRLISKSQNHSLSKGSRGGQSVITRENPTNQVGNGKGMFAPTGSQSMTTSDLTYYDDGTVDVNMTTQVAKMNTTGSYIANYDIVGPNGNIIDAGFLVNKGFGINARMDYRVYTTQGSAAVLSTAKFTVPLNSVIRVNVGLTYKIPAGATGAITTTHIIRVR</sequence>
<organism evidence="3 4">
    <name type="scientific">Cruoricaptor ignavus</name>
    <dbReference type="NCBI Taxonomy" id="1118202"/>
    <lineage>
        <taxon>Bacteria</taxon>
        <taxon>Pseudomonadati</taxon>
        <taxon>Bacteroidota</taxon>
        <taxon>Flavobacteriia</taxon>
        <taxon>Flavobacteriales</taxon>
        <taxon>Weeksellaceae</taxon>
        <taxon>Cruoricaptor</taxon>
    </lineage>
</organism>
<evidence type="ECO:0000313" key="4">
    <source>
        <dbReference type="Proteomes" id="UP000593605"/>
    </source>
</evidence>
<dbReference type="EMBL" id="CP063145">
    <property type="protein sequence ID" value="QOR72979.1"/>
    <property type="molecule type" value="Genomic_DNA"/>
</dbReference>
<gene>
    <name evidence="3" type="ORF">IMZ16_05365</name>
</gene>
<feature type="compositionally biased region" description="Polar residues" evidence="1">
    <location>
        <begin position="345"/>
        <end position="373"/>
    </location>
</feature>
<evidence type="ECO:0000256" key="2">
    <source>
        <dbReference type="SAM" id="Phobius"/>
    </source>
</evidence>
<dbReference type="RefSeq" id="WP_193439186.1">
    <property type="nucleotide sequence ID" value="NZ_CP063145.1"/>
</dbReference>
<reference evidence="3 4" key="1">
    <citation type="submission" date="2020-10" db="EMBL/GenBank/DDBJ databases">
        <title>Complete genome of Cruoricapor ignavus strain M1214 isolated from the blood culture of a febrile patient.</title>
        <authorList>
            <person name="Guglielmino C.J.D."/>
        </authorList>
    </citation>
    <scope>NUCLEOTIDE SEQUENCE [LARGE SCALE GENOMIC DNA]</scope>
    <source>
        <strain evidence="3 4">M1214</strain>
    </source>
</reference>
<dbReference type="Gene3D" id="2.180.10.10">
    <property type="entry name" value="RHS repeat-associated core"/>
    <property type="match status" value="1"/>
</dbReference>
<name>A0A7M1SZJ5_9FLAO</name>
<keyword evidence="2" id="KW-0812">Transmembrane</keyword>
<dbReference type="PANTHER" id="PTHR32305:SF17">
    <property type="entry name" value="TRNA NUCLEASE WAPA"/>
    <property type="match status" value="1"/>
</dbReference>
<keyword evidence="2" id="KW-0472">Membrane</keyword>
<dbReference type="InterPro" id="IPR050708">
    <property type="entry name" value="T6SS_VgrG/RHS"/>
</dbReference>
<feature type="transmembrane region" description="Helical" evidence="2">
    <location>
        <begin position="198"/>
        <end position="216"/>
    </location>
</feature>